<dbReference type="Proteomes" id="UP000507470">
    <property type="component" value="Unassembled WGS sequence"/>
</dbReference>
<reference evidence="1 2" key="1">
    <citation type="submission" date="2020-06" db="EMBL/GenBank/DDBJ databases">
        <authorList>
            <person name="Li R."/>
            <person name="Bekaert M."/>
        </authorList>
    </citation>
    <scope>NUCLEOTIDE SEQUENCE [LARGE SCALE GENOMIC DNA]</scope>
    <source>
        <strain evidence="2">wild</strain>
    </source>
</reference>
<accession>A0A6J8BIL5</accession>
<organism evidence="1 2">
    <name type="scientific">Mytilus coruscus</name>
    <name type="common">Sea mussel</name>
    <dbReference type="NCBI Taxonomy" id="42192"/>
    <lineage>
        <taxon>Eukaryota</taxon>
        <taxon>Metazoa</taxon>
        <taxon>Spiralia</taxon>
        <taxon>Lophotrochozoa</taxon>
        <taxon>Mollusca</taxon>
        <taxon>Bivalvia</taxon>
        <taxon>Autobranchia</taxon>
        <taxon>Pteriomorphia</taxon>
        <taxon>Mytilida</taxon>
        <taxon>Mytiloidea</taxon>
        <taxon>Mytilidae</taxon>
        <taxon>Mytilinae</taxon>
        <taxon>Mytilus</taxon>
    </lineage>
</organism>
<evidence type="ECO:0000313" key="2">
    <source>
        <dbReference type="Proteomes" id="UP000507470"/>
    </source>
</evidence>
<dbReference type="EMBL" id="CACVKT020003320">
    <property type="protein sequence ID" value="CAC5383020.1"/>
    <property type="molecule type" value="Genomic_DNA"/>
</dbReference>
<name>A0A6J8BIL5_MYTCO</name>
<gene>
    <name evidence="1" type="ORF">MCOR_18804</name>
</gene>
<sequence length="200" mass="23191">MRTKADCSYCGFDPDEERRCPAYGKQCRNCERYSDFASVCRAEMRNQERYDKDTNETDSFTNKSDYEEDEDYFGETTKHIMKIHKVKTTHGTTDMEKTVTKRTYGNPVLERNTIKIRTLQNSLPIKGEFTTVIRNETSGTVTKFIVVKGEIKSSPLISKSTRIELGMLQIRADGSFTKPNHLRIQRKRCNDSYRGGQRKN</sequence>
<dbReference type="AlphaFoldDB" id="A0A6J8BIL5"/>
<proteinExistence type="predicted"/>
<keyword evidence="2" id="KW-1185">Reference proteome</keyword>
<evidence type="ECO:0000313" key="1">
    <source>
        <dbReference type="EMBL" id="CAC5383020.1"/>
    </source>
</evidence>
<protein>
    <submittedName>
        <fullName evidence="1">Uncharacterized protein</fullName>
    </submittedName>
</protein>